<sequence>MELTLQEIVHIRNFWPAVVAFTSFFGAHGVYAIAVEYPSLIPVLTPVFYGMVYAVPAFVGVQFIVAAWVCLKWHREAKALDEAA</sequence>
<comment type="caution">
    <text evidence="2">The sequence shown here is derived from an EMBL/GenBank/DDBJ whole genome shotgun (WGS) entry which is preliminary data.</text>
</comment>
<dbReference type="RefSeq" id="WP_128693761.1">
    <property type="nucleotide sequence ID" value="NZ_LHQS01000002.1"/>
</dbReference>
<dbReference type="EMBL" id="LHQS01000002">
    <property type="protein sequence ID" value="RXE56036.1"/>
    <property type="molecule type" value="Genomic_DNA"/>
</dbReference>
<feature type="transmembrane region" description="Helical" evidence="1">
    <location>
        <begin position="14"/>
        <end position="35"/>
    </location>
</feature>
<accession>A0A498H285</accession>
<evidence type="ECO:0000313" key="3">
    <source>
        <dbReference type="Proteomes" id="UP000290932"/>
    </source>
</evidence>
<dbReference type="Proteomes" id="UP000290932">
    <property type="component" value="Unassembled WGS sequence"/>
</dbReference>
<name>A0A498H285_9EURY</name>
<evidence type="ECO:0000256" key="1">
    <source>
        <dbReference type="SAM" id="Phobius"/>
    </source>
</evidence>
<organism evidence="2 3">
    <name type="scientific">Methanoculleus taiwanensis</name>
    <dbReference type="NCBI Taxonomy" id="1550565"/>
    <lineage>
        <taxon>Archaea</taxon>
        <taxon>Methanobacteriati</taxon>
        <taxon>Methanobacteriota</taxon>
        <taxon>Stenosarchaea group</taxon>
        <taxon>Methanomicrobia</taxon>
        <taxon>Methanomicrobiales</taxon>
        <taxon>Methanomicrobiaceae</taxon>
        <taxon>Methanoculleus</taxon>
    </lineage>
</organism>
<gene>
    <name evidence="2" type="ORF">ABH15_07520</name>
</gene>
<keyword evidence="1" id="KW-0472">Membrane</keyword>
<reference evidence="2 3" key="1">
    <citation type="journal article" date="2015" name="Int. J. Syst. Evol. Microbiol.">
        <title>Methanoculleus taiwanensis sp. nov., a methanogen isolated from deep marine sediment at the deformation front area near Taiwan.</title>
        <authorList>
            <person name="Weng C.Y."/>
            <person name="Chen S.C."/>
            <person name="Lai M.C."/>
            <person name="Wu S.Y."/>
            <person name="Lin S."/>
            <person name="Yang T.F."/>
            <person name="Chen P.C."/>
        </authorList>
    </citation>
    <scope>NUCLEOTIDE SEQUENCE [LARGE SCALE GENOMIC DNA]</scope>
    <source>
        <strain evidence="2 3">CYW4</strain>
    </source>
</reference>
<protein>
    <submittedName>
        <fullName evidence="2">Uncharacterized protein</fullName>
    </submittedName>
</protein>
<evidence type="ECO:0000313" key="2">
    <source>
        <dbReference type="EMBL" id="RXE56036.1"/>
    </source>
</evidence>
<proteinExistence type="predicted"/>
<keyword evidence="3" id="KW-1185">Reference proteome</keyword>
<dbReference type="AlphaFoldDB" id="A0A498H285"/>
<keyword evidence="1" id="KW-0812">Transmembrane</keyword>
<feature type="transmembrane region" description="Helical" evidence="1">
    <location>
        <begin position="47"/>
        <end position="71"/>
    </location>
</feature>
<keyword evidence="1" id="KW-1133">Transmembrane helix</keyword>